<sequence length="126" mass="13289">MALYREAVSRGPTRVAGSWLHDDGRYVVAGVSFFWVLVRLGVALLVAAGNGGGSLAGIGCRFRPMVVGMYLFSWGGVTAIRRCRFVGGRGQEWVVDWSGNGGGGSQGCCGIGLSGSSCRECPTRQR</sequence>
<comment type="caution">
    <text evidence="2">The sequence shown here is derived from an EMBL/GenBank/DDBJ whole genome shotgun (WGS) entry which is preliminary data.</text>
</comment>
<gene>
    <name evidence="2" type="ORF">M6B38_153240</name>
</gene>
<organism evidence="2 3">
    <name type="scientific">Iris pallida</name>
    <name type="common">Sweet iris</name>
    <dbReference type="NCBI Taxonomy" id="29817"/>
    <lineage>
        <taxon>Eukaryota</taxon>
        <taxon>Viridiplantae</taxon>
        <taxon>Streptophyta</taxon>
        <taxon>Embryophyta</taxon>
        <taxon>Tracheophyta</taxon>
        <taxon>Spermatophyta</taxon>
        <taxon>Magnoliopsida</taxon>
        <taxon>Liliopsida</taxon>
        <taxon>Asparagales</taxon>
        <taxon>Iridaceae</taxon>
        <taxon>Iridoideae</taxon>
        <taxon>Irideae</taxon>
        <taxon>Iris</taxon>
    </lineage>
</organism>
<feature type="transmembrane region" description="Helical" evidence="1">
    <location>
        <begin position="26"/>
        <end position="49"/>
    </location>
</feature>
<accession>A0AAX6F5U5</accession>
<keyword evidence="1" id="KW-0472">Membrane</keyword>
<evidence type="ECO:0000256" key="1">
    <source>
        <dbReference type="SAM" id="Phobius"/>
    </source>
</evidence>
<evidence type="ECO:0000313" key="3">
    <source>
        <dbReference type="Proteomes" id="UP001140949"/>
    </source>
</evidence>
<evidence type="ECO:0000313" key="2">
    <source>
        <dbReference type="EMBL" id="KAJ6811553.1"/>
    </source>
</evidence>
<proteinExistence type="predicted"/>
<name>A0AAX6F5U5_IRIPA</name>
<reference evidence="2" key="1">
    <citation type="journal article" date="2023" name="GigaByte">
        <title>Genome assembly of the bearded iris, Iris pallida Lam.</title>
        <authorList>
            <person name="Bruccoleri R.E."/>
            <person name="Oakeley E.J."/>
            <person name="Faust A.M.E."/>
            <person name="Altorfer M."/>
            <person name="Dessus-Babus S."/>
            <person name="Burckhardt D."/>
            <person name="Oertli M."/>
            <person name="Naumann U."/>
            <person name="Petersen F."/>
            <person name="Wong J."/>
        </authorList>
    </citation>
    <scope>NUCLEOTIDE SEQUENCE</scope>
    <source>
        <strain evidence="2">GSM-AAB239-AS_SAM_17_03QT</strain>
    </source>
</reference>
<dbReference type="AlphaFoldDB" id="A0AAX6F5U5"/>
<reference evidence="2" key="2">
    <citation type="submission" date="2023-04" db="EMBL/GenBank/DDBJ databases">
        <authorList>
            <person name="Bruccoleri R.E."/>
            <person name="Oakeley E.J."/>
            <person name="Faust A.-M."/>
            <person name="Dessus-Babus S."/>
            <person name="Altorfer M."/>
            <person name="Burckhardt D."/>
            <person name="Oertli M."/>
            <person name="Naumann U."/>
            <person name="Petersen F."/>
            <person name="Wong J."/>
        </authorList>
    </citation>
    <scope>NUCLEOTIDE SEQUENCE</scope>
    <source>
        <strain evidence="2">GSM-AAB239-AS_SAM_17_03QT</strain>
        <tissue evidence="2">Leaf</tissue>
    </source>
</reference>
<keyword evidence="1" id="KW-0812">Transmembrane</keyword>
<dbReference type="EMBL" id="JANAVB010031617">
    <property type="protein sequence ID" value="KAJ6811553.1"/>
    <property type="molecule type" value="Genomic_DNA"/>
</dbReference>
<protein>
    <submittedName>
        <fullName evidence="2">Leucine-rich repeat extensin-like protein 7</fullName>
    </submittedName>
</protein>
<keyword evidence="3" id="KW-1185">Reference proteome</keyword>
<dbReference type="Proteomes" id="UP001140949">
    <property type="component" value="Unassembled WGS sequence"/>
</dbReference>
<keyword evidence="1" id="KW-1133">Transmembrane helix</keyword>
<feature type="transmembrane region" description="Helical" evidence="1">
    <location>
        <begin position="61"/>
        <end position="80"/>
    </location>
</feature>